<evidence type="ECO:0000259" key="1">
    <source>
        <dbReference type="SMART" id="SM00903"/>
    </source>
</evidence>
<dbReference type="InterPro" id="IPR053310">
    <property type="entry name" value="Flavoredoxin-like"/>
</dbReference>
<evidence type="ECO:0000313" key="2">
    <source>
        <dbReference type="EMBL" id="MDM5263589.1"/>
    </source>
</evidence>
<evidence type="ECO:0000313" key="3">
    <source>
        <dbReference type="Proteomes" id="UP001169066"/>
    </source>
</evidence>
<dbReference type="Proteomes" id="UP001169066">
    <property type="component" value="Unassembled WGS sequence"/>
</dbReference>
<dbReference type="Pfam" id="PF01613">
    <property type="entry name" value="Flavin_Reduct"/>
    <property type="match status" value="1"/>
</dbReference>
<dbReference type="Gene3D" id="2.30.110.10">
    <property type="entry name" value="Electron Transport, Fmn-binding Protein, Chain A"/>
    <property type="match status" value="1"/>
</dbReference>
<dbReference type="EMBL" id="JAQIBC010000002">
    <property type="protein sequence ID" value="MDM5263589.1"/>
    <property type="molecule type" value="Genomic_DNA"/>
</dbReference>
<dbReference type="PANTHER" id="PTHR43241">
    <property type="entry name" value="FLAVIN REDUCTASE DOMAIN PROTEIN"/>
    <property type="match status" value="1"/>
</dbReference>
<proteinExistence type="predicted"/>
<dbReference type="PANTHER" id="PTHR43241:SF1">
    <property type="entry name" value="FLAVIN REDUCTASE LIKE DOMAIN-CONTAINING PROTEIN"/>
    <property type="match status" value="1"/>
</dbReference>
<name>A0ABT7QR87_9BACT</name>
<gene>
    <name evidence="2" type="ORF">PF327_05200</name>
</gene>
<organism evidence="2 3">
    <name type="scientific">Sulfurovum xiamenensis</name>
    <dbReference type="NCBI Taxonomy" id="3019066"/>
    <lineage>
        <taxon>Bacteria</taxon>
        <taxon>Pseudomonadati</taxon>
        <taxon>Campylobacterota</taxon>
        <taxon>Epsilonproteobacteria</taxon>
        <taxon>Campylobacterales</taxon>
        <taxon>Sulfurovaceae</taxon>
        <taxon>Sulfurovum</taxon>
    </lineage>
</organism>
<dbReference type="InterPro" id="IPR012349">
    <property type="entry name" value="Split_barrel_FMN-bd"/>
</dbReference>
<dbReference type="RefSeq" id="WP_081501814.1">
    <property type="nucleotide sequence ID" value="NZ_JAQIBC010000002.1"/>
</dbReference>
<dbReference type="SMART" id="SM00903">
    <property type="entry name" value="Flavin_Reduct"/>
    <property type="match status" value="1"/>
</dbReference>
<comment type="caution">
    <text evidence="2">The sequence shown here is derived from an EMBL/GenBank/DDBJ whole genome shotgun (WGS) entry which is preliminary data.</text>
</comment>
<sequence>MRKNEEPMFKTYDTLEQATHAQPRVTALLACQDNLMPASWHMPISKSPFRYAVAVREENYTHALLEKHRSFTLNFLPFDHYETINILGKIHGDSEDKLAKSGLKVEGKDSHENVLLSASDFIYECKVCDTYKNGDHTIFIADVTKIYVNDKQSEKPMLFSGRGKYGTVEETFTLSKRSIK</sequence>
<dbReference type="SUPFAM" id="SSF50475">
    <property type="entry name" value="FMN-binding split barrel"/>
    <property type="match status" value="1"/>
</dbReference>
<protein>
    <submittedName>
        <fullName evidence="2">Flavin reductase family protein</fullName>
    </submittedName>
</protein>
<keyword evidence="3" id="KW-1185">Reference proteome</keyword>
<dbReference type="InterPro" id="IPR002563">
    <property type="entry name" value="Flavin_Rdtase-like_dom"/>
</dbReference>
<feature type="domain" description="Flavin reductase like" evidence="1">
    <location>
        <begin position="20"/>
        <end position="166"/>
    </location>
</feature>
<accession>A0ABT7QR87</accession>
<reference evidence="2" key="1">
    <citation type="submission" date="2023-01" db="EMBL/GenBank/DDBJ databases">
        <title>Sulfurovum sp. XTW-4 genome assembly.</title>
        <authorList>
            <person name="Wang J."/>
        </authorList>
    </citation>
    <scope>NUCLEOTIDE SEQUENCE</scope>
    <source>
        <strain evidence="2">XTW-4</strain>
    </source>
</reference>